<reference evidence="2 3" key="1">
    <citation type="submission" date="2016-09" db="EMBL/GenBank/DDBJ databases">
        <title>Bacillus aquimaris SAMM genome sequence reveals colonization and biosurfactant production capacities.</title>
        <authorList>
            <person name="Waghmode S.R."/>
            <person name="Suryavanshi M.V."/>
        </authorList>
    </citation>
    <scope>NUCLEOTIDE SEQUENCE [LARGE SCALE GENOMIC DNA]</scope>
    <source>
        <strain evidence="2 3">SAMM</strain>
    </source>
</reference>
<dbReference type="CDD" id="cd02142">
    <property type="entry name" value="McbC_SagB-like_oxidoreductase"/>
    <property type="match status" value="1"/>
</dbReference>
<comment type="caution">
    <text evidence="2">The sequence shown here is derived from an EMBL/GenBank/DDBJ whole genome shotgun (WGS) entry which is preliminary data.</text>
</comment>
<dbReference type="AlphaFoldDB" id="A0A1J6WV22"/>
<evidence type="ECO:0000313" key="2">
    <source>
        <dbReference type="EMBL" id="OIU71727.1"/>
    </source>
</evidence>
<protein>
    <submittedName>
        <fullName evidence="2">NADH oxidase</fullName>
    </submittedName>
</protein>
<organism evidence="2 3">
    <name type="scientific">Rossellomorea aquimaris</name>
    <dbReference type="NCBI Taxonomy" id="189382"/>
    <lineage>
        <taxon>Bacteria</taxon>
        <taxon>Bacillati</taxon>
        <taxon>Bacillota</taxon>
        <taxon>Bacilli</taxon>
        <taxon>Bacillales</taxon>
        <taxon>Bacillaceae</taxon>
        <taxon>Rossellomorea</taxon>
    </lineage>
</organism>
<dbReference type="Pfam" id="PF00881">
    <property type="entry name" value="Nitroreductase"/>
    <property type="match status" value="1"/>
</dbReference>
<dbReference type="GO" id="GO:0016491">
    <property type="term" value="F:oxidoreductase activity"/>
    <property type="evidence" value="ECO:0007669"/>
    <property type="project" value="InterPro"/>
</dbReference>
<dbReference type="EMBL" id="MINN01000074">
    <property type="protein sequence ID" value="OIU71727.1"/>
    <property type="molecule type" value="Genomic_DNA"/>
</dbReference>
<dbReference type="Proteomes" id="UP000182062">
    <property type="component" value="Unassembled WGS sequence"/>
</dbReference>
<dbReference type="InterPro" id="IPR000415">
    <property type="entry name" value="Nitroreductase-like"/>
</dbReference>
<evidence type="ECO:0000259" key="1">
    <source>
        <dbReference type="Pfam" id="PF00881"/>
    </source>
</evidence>
<dbReference type="PANTHER" id="PTHR43745:SF2">
    <property type="entry name" value="NITROREDUCTASE MJ1384-RELATED"/>
    <property type="match status" value="1"/>
</dbReference>
<gene>
    <name evidence="2" type="ORF">BHE18_03445</name>
</gene>
<dbReference type="InterPro" id="IPR029479">
    <property type="entry name" value="Nitroreductase"/>
</dbReference>
<sequence>MSLEKFLYNLQYNIERANQPNWEADWDDAPLPYKLYRGLPAVPLSAEVPLSLTGSRTPLEPDLEVIGHFLWYVYGITGVSQSEYGEDPGEQESSPIHSYRRFAPSGGALYPNELYLYLKLDDLPAGIYHYDAARHSLGLLREGNFDSYLERALGNRCDISSCFGTAFVSTRFWKNFFKYNNFSYRLQGLDTGVLMGQLLETAKRFGFQSGVYVQFLDSAVNHLLGLDEEEENVYSVIPLSADATNWAGSVRGMDREFTAKEICRELPAITCEHYERSERVREFPMLLAVNEASKIDCTADFRRVGRRPGVRSAGKEIHLPEVESLAYDFASACRNRYSPEMDFAMGKVRQEQLAALLKNASQSFAYRSDIDEIFYDAEPRVSIYGCFYNVEGIPDGVYEYDSGRHSLLEIGTGDYRLKLQSGLSMDNVNLLQVPLCLHIIGNKTYDKDTLGYRGYRIMQMEAGMLVQRLLLVASAFGFGGHPLLGFDTTLTDQIYKLDSGGRTTLIQIPIGPFRERGWMRGSLLC</sequence>
<dbReference type="SUPFAM" id="SSF55469">
    <property type="entry name" value="FMN-dependent nitroreductase-like"/>
    <property type="match status" value="1"/>
</dbReference>
<dbReference type="InterPro" id="IPR052544">
    <property type="entry name" value="Bacteriocin_Proc_Enz"/>
</dbReference>
<name>A0A1J6WV22_9BACI</name>
<dbReference type="Gene3D" id="3.40.109.10">
    <property type="entry name" value="NADH Oxidase"/>
    <property type="match status" value="2"/>
</dbReference>
<dbReference type="InterPro" id="IPR020051">
    <property type="entry name" value="SagB-type_dehydrogenase"/>
</dbReference>
<keyword evidence="3" id="KW-1185">Reference proteome</keyword>
<feature type="domain" description="Nitroreductase" evidence="1">
    <location>
        <begin position="101"/>
        <end position="236"/>
    </location>
</feature>
<dbReference type="OrthoDB" id="9801593at2"/>
<dbReference type="PANTHER" id="PTHR43745">
    <property type="entry name" value="NITROREDUCTASE MJ1384-RELATED"/>
    <property type="match status" value="1"/>
</dbReference>
<accession>A0A1J6WV22</accession>
<evidence type="ECO:0000313" key="3">
    <source>
        <dbReference type="Proteomes" id="UP000182062"/>
    </source>
</evidence>
<dbReference type="NCBIfam" id="TIGR03605">
    <property type="entry name" value="antibiot_sagB"/>
    <property type="match status" value="1"/>
</dbReference>
<dbReference type="RefSeq" id="WP_071617397.1">
    <property type="nucleotide sequence ID" value="NZ_MINN01000074.1"/>
</dbReference>
<proteinExistence type="predicted"/>